<proteinExistence type="predicted"/>
<name>A0A6M3K1E0_9ZZZZ</name>
<accession>A0A6M3K1E0</accession>
<evidence type="ECO:0000313" key="2">
    <source>
        <dbReference type="EMBL" id="QJA75924.1"/>
    </source>
</evidence>
<protein>
    <submittedName>
        <fullName evidence="2">Uncharacterized protein</fullName>
    </submittedName>
</protein>
<dbReference type="AlphaFoldDB" id="A0A6M3K1E0"/>
<dbReference type="EMBL" id="MT142193">
    <property type="protein sequence ID" value="QJA75924.1"/>
    <property type="molecule type" value="Genomic_DNA"/>
</dbReference>
<evidence type="ECO:0000256" key="1">
    <source>
        <dbReference type="SAM" id="Phobius"/>
    </source>
</evidence>
<keyword evidence="1" id="KW-0472">Membrane</keyword>
<keyword evidence="1" id="KW-1133">Transmembrane helix</keyword>
<keyword evidence="1" id="KW-0812">Transmembrane</keyword>
<reference evidence="2" key="1">
    <citation type="submission" date="2020-03" db="EMBL/GenBank/DDBJ databases">
        <title>The deep terrestrial virosphere.</title>
        <authorList>
            <person name="Holmfeldt K."/>
            <person name="Nilsson E."/>
            <person name="Simone D."/>
            <person name="Lopez-Fernandez M."/>
            <person name="Wu X."/>
            <person name="de Brujin I."/>
            <person name="Lundin D."/>
            <person name="Andersson A."/>
            <person name="Bertilsson S."/>
            <person name="Dopson M."/>
        </authorList>
    </citation>
    <scope>NUCLEOTIDE SEQUENCE</scope>
    <source>
        <strain evidence="2">MM415A01652</strain>
    </source>
</reference>
<sequence length="46" mass="5020">MADDRDLNDIEDTLSFAALTFAILIFVGGFVVGAATCYYFFGGMME</sequence>
<organism evidence="2">
    <name type="scientific">viral metagenome</name>
    <dbReference type="NCBI Taxonomy" id="1070528"/>
    <lineage>
        <taxon>unclassified sequences</taxon>
        <taxon>metagenomes</taxon>
        <taxon>organismal metagenomes</taxon>
    </lineage>
</organism>
<gene>
    <name evidence="2" type="ORF">MM415A01652_0009</name>
</gene>
<feature type="transmembrane region" description="Helical" evidence="1">
    <location>
        <begin position="16"/>
        <end position="41"/>
    </location>
</feature>